<evidence type="ECO:0000313" key="1">
    <source>
        <dbReference type="EMBL" id="KAH7919951.1"/>
    </source>
</evidence>
<dbReference type="EMBL" id="MU266616">
    <property type="protein sequence ID" value="KAH7919951.1"/>
    <property type="molecule type" value="Genomic_DNA"/>
</dbReference>
<accession>A0ACB8B407</accession>
<evidence type="ECO:0000313" key="2">
    <source>
        <dbReference type="Proteomes" id="UP000790709"/>
    </source>
</evidence>
<reference evidence="1" key="1">
    <citation type="journal article" date="2021" name="New Phytol.">
        <title>Evolutionary innovations through gain and loss of genes in the ectomycorrhizal Boletales.</title>
        <authorList>
            <person name="Wu G."/>
            <person name="Miyauchi S."/>
            <person name="Morin E."/>
            <person name="Kuo A."/>
            <person name="Drula E."/>
            <person name="Varga T."/>
            <person name="Kohler A."/>
            <person name="Feng B."/>
            <person name="Cao Y."/>
            <person name="Lipzen A."/>
            <person name="Daum C."/>
            <person name="Hundley H."/>
            <person name="Pangilinan J."/>
            <person name="Johnson J."/>
            <person name="Barry K."/>
            <person name="LaButti K."/>
            <person name="Ng V."/>
            <person name="Ahrendt S."/>
            <person name="Min B."/>
            <person name="Choi I.G."/>
            <person name="Park H."/>
            <person name="Plett J.M."/>
            <person name="Magnuson J."/>
            <person name="Spatafora J.W."/>
            <person name="Nagy L.G."/>
            <person name="Henrissat B."/>
            <person name="Grigoriev I.V."/>
            <person name="Yang Z.L."/>
            <person name="Xu J."/>
            <person name="Martin F.M."/>
        </authorList>
    </citation>
    <scope>NUCLEOTIDE SEQUENCE</scope>
    <source>
        <strain evidence="1">KUC20120723A-06</strain>
    </source>
</reference>
<dbReference type="Proteomes" id="UP000790709">
    <property type="component" value="Unassembled WGS sequence"/>
</dbReference>
<protein>
    <submittedName>
        <fullName evidence="1">Uncharacterized protein</fullName>
    </submittedName>
</protein>
<comment type="caution">
    <text evidence="1">The sequence shown here is derived from an EMBL/GenBank/DDBJ whole genome shotgun (WGS) entry which is preliminary data.</text>
</comment>
<name>A0ACB8B407_9AGAM</name>
<keyword evidence="2" id="KW-1185">Reference proteome</keyword>
<gene>
    <name evidence="1" type="ORF">BV22DRAFT_834990</name>
</gene>
<organism evidence="1 2">
    <name type="scientific">Leucogyrophana mollusca</name>
    <dbReference type="NCBI Taxonomy" id="85980"/>
    <lineage>
        <taxon>Eukaryota</taxon>
        <taxon>Fungi</taxon>
        <taxon>Dikarya</taxon>
        <taxon>Basidiomycota</taxon>
        <taxon>Agaricomycotina</taxon>
        <taxon>Agaricomycetes</taxon>
        <taxon>Agaricomycetidae</taxon>
        <taxon>Boletales</taxon>
        <taxon>Boletales incertae sedis</taxon>
        <taxon>Leucogyrophana</taxon>
    </lineage>
</organism>
<proteinExistence type="predicted"/>
<sequence>MHASVDAAFVDIYTYQRYQFPPSVLNSGPINPHLTGARVVSEDIVVSTTHVLLFRHFEGRAVNGGWREERTQVDAYLIPPSSNEFASLTLHSGATAITLALSNQGAVEHLGRSLVILRDSTVDCITGATYISLVGNRRMHLRIIRLKLTAPSAGDAGSVAYQIVNESPLPVLGRSHVDLTVPACLYGRTRGVYSFDDRTITRVGAFTVDDDTPSESQTAFDGDLLCFRNLKLDEMTSIKAFDGYRGRMVFNCWGRTLTILDFV</sequence>